<evidence type="ECO:0000256" key="5">
    <source>
        <dbReference type="ARBA" id="ARBA00022617"/>
    </source>
</evidence>
<dbReference type="GO" id="GO:0005506">
    <property type="term" value="F:iron ion binding"/>
    <property type="evidence" value="ECO:0007669"/>
    <property type="project" value="InterPro"/>
</dbReference>
<evidence type="ECO:0000256" key="6">
    <source>
        <dbReference type="ARBA" id="ARBA00022692"/>
    </source>
</evidence>
<comment type="subcellular location">
    <subcellularLocation>
        <location evidence="1">Cell membrane</location>
        <topology evidence="1">Multi-pass membrane protein</topology>
    </subcellularLocation>
</comment>
<dbReference type="Pfam" id="PF01292">
    <property type="entry name" value="Ni_hydr_CYTB"/>
    <property type="match status" value="1"/>
</dbReference>
<reference evidence="16" key="1">
    <citation type="submission" date="2017-12" db="EMBL/GenBank/DDBJ databases">
        <title>Draft genome sequence of Telmatospirillum siberiense 26-4b1T, an acidotolerant peatland alphaproteobacterium potentially involved in sulfur cycling.</title>
        <authorList>
            <person name="Hausmann B."/>
            <person name="Pjevac P."/>
            <person name="Schreck K."/>
            <person name="Herbold C.W."/>
            <person name="Daims H."/>
            <person name="Wagner M."/>
            <person name="Pester M."/>
            <person name="Loy A."/>
        </authorList>
    </citation>
    <scope>NUCLEOTIDE SEQUENCE [LARGE SCALE GENOMIC DNA]</scope>
    <source>
        <strain evidence="16">26-4b1</strain>
    </source>
</reference>
<evidence type="ECO:0000256" key="7">
    <source>
        <dbReference type="ARBA" id="ARBA00022723"/>
    </source>
</evidence>
<name>A0A2N3PSI7_9PROT</name>
<evidence type="ECO:0000256" key="10">
    <source>
        <dbReference type="ARBA" id="ARBA00023004"/>
    </source>
</evidence>
<dbReference type="InterPro" id="IPR000516">
    <property type="entry name" value="Ni-dep_Hydgase_cyt-B"/>
</dbReference>
<feature type="transmembrane region" description="Helical" evidence="13">
    <location>
        <begin position="33"/>
        <end position="53"/>
    </location>
</feature>
<dbReference type="SUPFAM" id="SSF81342">
    <property type="entry name" value="Transmembrane di-heme cytochromes"/>
    <property type="match status" value="1"/>
</dbReference>
<protein>
    <recommendedName>
        <fullName evidence="12">Probable Ni/Fe-hydrogenase B-type cytochrome subunit</fullName>
    </recommendedName>
</protein>
<dbReference type="PANTHER" id="PTHR30485">
    <property type="entry name" value="NI/FE-HYDROGENASE 1 B-TYPE CYTOCHROME SUBUNIT"/>
    <property type="match status" value="1"/>
</dbReference>
<dbReference type="Gene3D" id="1.20.950.20">
    <property type="entry name" value="Transmembrane di-heme cytochromes, Chain C"/>
    <property type="match status" value="1"/>
</dbReference>
<keyword evidence="11 13" id="KW-0472">Membrane</keyword>
<keyword evidence="6 13" id="KW-0812">Transmembrane</keyword>
<keyword evidence="4" id="KW-1003">Cell membrane</keyword>
<feature type="transmembrane region" description="Helical" evidence="13">
    <location>
        <begin position="194"/>
        <end position="215"/>
    </location>
</feature>
<organism evidence="15 16">
    <name type="scientific">Telmatospirillum siberiense</name>
    <dbReference type="NCBI Taxonomy" id="382514"/>
    <lineage>
        <taxon>Bacteria</taxon>
        <taxon>Pseudomonadati</taxon>
        <taxon>Pseudomonadota</taxon>
        <taxon>Alphaproteobacteria</taxon>
        <taxon>Rhodospirillales</taxon>
        <taxon>Rhodospirillaceae</taxon>
        <taxon>Telmatospirillum</taxon>
    </lineage>
</organism>
<evidence type="ECO:0000256" key="8">
    <source>
        <dbReference type="ARBA" id="ARBA00022982"/>
    </source>
</evidence>
<evidence type="ECO:0000256" key="9">
    <source>
        <dbReference type="ARBA" id="ARBA00022989"/>
    </source>
</evidence>
<keyword evidence="3" id="KW-0813">Transport</keyword>
<dbReference type="Proteomes" id="UP000233293">
    <property type="component" value="Unassembled WGS sequence"/>
</dbReference>
<dbReference type="InterPro" id="IPR016174">
    <property type="entry name" value="Di-haem_cyt_TM"/>
</dbReference>
<sequence length="241" mass="27509">MTLNYTSDESARELRSRAIARASIYVFEAPVRLWHWVNALAIVVLMGSGYLIGSPLPSMPGEASAIFTTGIIRFVHFSAGYILTVALLGRLYWAVVGNVHSRQLFRLPLTSLRWWSEVLFELKWYLFLERVPKKYVGHNPLAHLMMVSMFLTTLVFMIGTGFALYSEGAGYDSWQHLLFGWIVTLAGNSERLHLLHHLGLWMMGIFVFLHVYAAIREDIMSRQNLISTIINGERAFKDDEP</sequence>
<feature type="transmembrane region" description="Helical" evidence="13">
    <location>
        <begin position="74"/>
        <end position="92"/>
    </location>
</feature>
<evidence type="ECO:0000256" key="11">
    <source>
        <dbReference type="ARBA" id="ARBA00023136"/>
    </source>
</evidence>
<evidence type="ECO:0000313" key="15">
    <source>
        <dbReference type="EMBL" id="PKU23370.1"/>
    </source>
</evidence>
<dbReference type="EMBL" id="PIUM01000021">
    <property type="protein sequence ID" value="PKU23370.1"/>
    <property type="molecule type" value="Genomic_DNA"/>
</dbReference>
<evidence type="ECO:0000256" key="4">
    <source>
        <dbReference type="ARBA" id="ARBA00022475"/>
    </source>
</evidence>
<dbReference type="GO" id="GO:0022904">
    <property type="term" value="P:respiratory electron transport chain"/>
    <property type="evidence" value="ECO:0007669"/>
    <property type="project" value="InterPro"/>
</dbReference>
<dbReference type="FunFam" id="1.20.950.20:FF:000003">
    <property type="entry name" value="Ni/Fe-hydrogenase 1 b-type cytochrome subunit"/>
    <property type="match status" value="1"/>
</dbReference>
<evidence type="ECO:0000313" key="16">
    <source>
        <dbReference type="Proteomes" id="UP000233293"/>
    </source>
</evidence>
<keyword evidence="8" id="KW-0249">Electron transport</keyword>
<dbReference type="AlphaFoldDB" id="A0A2N3PSI7"/>
<evidence type="ECO:0000256" key="3">
    <source>
        <dbReference type="ARBA" id="ARBA00022448"/>
    </source>
</evidence>
<accession>A0A2N3PSI7</accession>
<comment type="similarity">
    <text evidence="2">Belongs to the HupC/HyaC/HydC family.</text>
</comment>
<keyword evidence="7" id="KW-0479">Metal-binding</keyword>
<dbReference type="GO" id="GO:0020037">
    <property type="term" value="F:heme binding"/>
    <property type="evidence" value="ECO:0007669"/>
    <property type="project" value="TreeGrafter"/>
</dbReference>
<comment type="caution">
    <text evidence="15">The sequence shown here is derived from an EMBL/GenBank/DDBJ whole genome shotgun (WGS) entry which is preliminary data.</text>
</comment>
<gene>
    <name evidence="15" type="primary">cybH</name>
    <name evidence="15" type="ORF">CWS72_17225</name>
</gene>
<keyword evidence="10" id="KW-0408">Iron</keyword>
<dbReference type="GO" id="GO:0009055">
    <property type="term" value="F:electron transfer activity"/>
    <property type="evidence" value="ECO:0007669"/>
    <property type="project" value="InterPro"/>
</dbReference>
<keyword evidence="9 13" id="KW-1133">Transmembrane helix</keyword>
<keyword evidence="5" id="KW-0349">Heme</keyword>
<feature type="transmembrane region" description="Helical" evidence="13">
    <location>
        <begin position="140"/>
        <end position="165"/>
    </location>
</feature>
<keyword evidence="16" id="KW-1185">Reference proteome</keyword>
<evidence type="ECO:0000259" key="14">
    <source>
        <dbReference type="Pfam" id="PF01292"/>
    </source>
</evidence>
<dbReference type="OrthoDB" id="9781740at2"/>
<dbReference type="GO" id="GO:0005886">
    <property type="term" value="C:plasma membrane"/>
    <property type="evidence" value="ECO:0007669"/>
    <property type="project" value="UniProtKB-SubCell"/>
</dbReference>
<evidence type="ECO:0000256" key="12">
    <source>
        <dbReference type="ARBA" id="ARBA00072962"/>
    </source>
</evidence>
<evidence type="ECO:0000256" key="2">
    <source>
        <dbReference type="ARBA" id="ARBA00008622"/>
    </source>
</evidence>
<evidence type="ECO:0000256" key="1">
    <source>
        <dbReference type="ARBA" id="ARBA00004651"/>
    </source>
</evidence>
<dbReference type="InterPro" id="IPR011577">
    <property type="entry name" value="Cyt_b561_bac/Ni-Hgenase"/>
</dbReference>
<proteinExistence type="inferred from homology"/>
<dbReference type="InterPro" id="IPR051542">
    <property type="entry name" value="Hydrogenase_cytochrome"/>
</dbReference>
<dbReference type="PANTHER" id="PTHR30485:SF0">
    <property type="entry name" value="NI_FE-HYDROGENASE 1 B-TYPE CYTOCHROME SUBUNIT-RELATED"/>
    <property type="match status" value="1"/>
</dbReference>
<dbReference type="NCBIfam" id="TIGR02125">
    <property type="entry name" value="CytB-hydogenase"/>
    <property type="match status" value="1"/>
</dbReference>
<feature type="domain" description="Cytochrome b561 bacterial/Ni-hydrogenase" evidence="14">
    <location>
        <begin position="27"/>
        <end position="232"/>
    </location>
</feature>
<dbReference type="RefSeq" id="WP_101251860.1">
    <property type="nucleotide sequence ID" value="NZ_PIUM01000021.1"/>
</dbReference>
<evidence type="ECO:0000256" key="13">
    <source>
        <dbReference type="SAM" id="Phobius"/>
    </source>
</evidence>
<dbReference type="PRINTS" id="PR00161">
    <property type="entry name" value="NIHGNASECYTB"/>
</dbReference>